<feature type="region of interest" description="Disordered" evidence="1">
    <location>
        <begin position="204"/>
        <end position="269"/>
    </location>
</feature>
<evidence type="ECO:0000313" key="3">
    <source>
        <dbReference type="Proteomes" id="UP001175271"/>
    </source>
</evidence>
<dbReference type="EMBL" id="JAUCMV010000004">
    <property type="protein sequence ID" value="KAK0403034.1"/>
    <property type="molecule type" value="Genomic_DNA"/>
</dbReference>
<proteinExistence type="predicted"/>
<gene>
    <name evidence="2" type="ORF">QR680_016683</name>
</gene>
<feature type="compositionally biased region" description="Basic and acidic residues" evidence="1">
    <location>
        <begin position="204"/>
        <end position="218"/>
    </location>
</feature>
<protein>
    <submittedName>
        <fullName evidence="2">Uncharacterized protein</fullName>
    </submittedName>
</protein>
<dbReference type="Proteomes" id="UP001175271">
    <property type="component" value="Unassembled WGS sequence"/>
</dbReference>
<accession>A0AA39HCY6</accession>
<evidence type="ECO:0000313" key="2">
    <source>
        <dbReference type="EMBL" id="KAK0403034.1"/>
    </source>
</evidence>
<comment type="caution">
    <text evidence="2">The sequence shown here is derived from an EMBL/GenBank/DDBJ whole genome shotgun (WGS) entry which is preliminary data.</text>
</comment>
<organism evidence="2 3">
    <name type="scientific">Steinernema hermaphroditum</name>
    <dbReference type="NCBI Taxonomy" id="289476"/>
    <lineage>
        <taxon>Eukaryota</taxon>
        <taxon>Metazoa</taxon>
        <taxon>Ecdysozoa</taxon>
        <taxon>Nematoda</taxon>
        <taxon>Chromadorea</taxon>
        <taxon>Rhabditida</taxon>
        <taxon>Tylenchina</taxon>
        <taxon>Panagrolaimomorpha</taxon>
        <taxon>Strongyloidoidea</taxon>
        <taxon>Steinernematidae</taxon>
        <taxon>Steinernema</taxon>
    </lineage>
</organism>
<sequence>MSSPLQKRCEKRLVLTAALNADDDEAVANAILPYFKTSEAFGNCSLTKFLESEEAVISPLTREVAAFVEIVQHFMNTRRMPLKTGNELMEIYATSISMLLEKTRNSEEVEGGDAIERFQLRSELKKKKLEIETLEKENDELFAEYNRTSIELEEMKQTKVSALSVAVLNGLSKDVERWKKVATECEQMLKEKEKEIETLKEKYESADAGHKQEPEDMRSQSTTSTAATVSSPASRKRIYPQEMSSSPAQNPPFKRSPALEHASPITSQHLTGLQLHNMLKKMVSGSDVKS</sequence>
<feature type="compositionally biased region" description="Low complexity" evidence="1">
    <location>
        <begin position="219"/>
        <end position="233"/>
    </location>
</feature>
<reference evidence="2" key="1">
    <citation type="submission" date="2023-06" db="EMBL/GenBank/DDBJ databases">
        <title>Genomic analysis of the entomopathogenic nematode Steinernema hermaphroditum.</title>
        <authorList>
            <person name="Schwarz E.M."/>
            <person name="Heppert J.K."/>
            <person name="Baniya A."/>
            <person name="Schwartz H.T."/>
            <person name="Tan C.-H."/>
            <person name="Antoshechkin I."/>
            <person name="Sternberg P.W."/>
            <person name="Goodrich-Blair H."/>
            <person name="Dillman A.R."/>
        </authorList>
    </citation>
    <scope>NUCLEOTIDE SEQUENCE</scope>
    <source>
        <strain evidence="2">PS9179</strain>
        <tissue evidence="2">Whole animal</tissue>
    </source>
</reference>
<dbReference type="AlphaFoldDB" id="A0AA39HCY6"/>
<evidence type="ECO:0000256" key="1">
    <source>
        <dbReference type="SAM" id="MobiDB-lite"/>
    </source>
</evidence>
<name>A0AA39HCY6_9BILA</name>
<keyword evidence="3" id="KW-1185">Reference proteome</keyword>